<gene>
    <name evidence="3" type="ORF">ENS29_15980</name>
</gene>
<evidence type="ECO:0000313" key="3">
    <source>
        <dbReference type="EMBL" id="HGU34323.1"/>
    </source>
</evidence>
<organism evidence="3">
    <name type="scientific">Desulfatirhabdium butyrativorans</name>
    <dbReference type="NCBI Taxonomy" id="340467"/>
    <lineage>
        <taxon>Bacteria</taxon>
        <taxon>Pseudomonadati</taxon>
        <taxon>Thermodesulfobacteriota</taxon>
        <taxon>Desulfobacteria</taxon>
        <taxon>Desulfobacterales</taxon>
        <taxon>Desulfatirhabdiaceae</taxon>
        <taxon>Desulfatirhabdium</taxon>
    </lineage>
</organism>
<dbReference type="InterPro" id="IPR019734">
    <property type="entry name" value="TPR_rpt"/>
</dbReference>
<comment type="caution">
    <text evidence="3">The sequence shown here is derived from an EMBL/GenBank/DDBJ whole genome shotgun (WGS) entry which is preliminary data.</text>
</comment>
<dbReference type="InterPro" id="IPR011990">
    <property type="entry name" value="TPR-like_helical_dom_sf"/>
</dbReference>
<accession>A0A7C4RUI7</accession>
<feature type="domain" description="Ancillary SecYEG translocon subunit/Cell division coordinator CpoB TPR" evidence="2">
    <location>
        <begin position="27"/>
        <end position="175"/>
    </location>
</feature>
<sequence length="229" mass="25512">MAQKISRKQLLKEPDEFLTFSARLLQWIAAYRSQALIGVAVLLGIGVLVSGYQMLHRSWEKDAFTKLHGLTARYEKLQKSDGPAKAYETMQKEFDSFLSDSSRRTAGKIGLLTWAKFCVEASQLDKAIDVYGKAVDVFQSDPILASLARSALGHLYLKQSDTDRALSLFETVASAADATPVVVEDALIQLSAIYRQRQDEPKSRQYLQTLVQKYPNSIYKELATGLANG</sequence>
<protein>
    <submittedName>
        <fullName evidence="3">Tetratricopeptide repeat protein</fullName>
    </submittedName>
</protein>
<dbReference type="Pfam" id="PF13174">
    <property type="entry name" value="TPR_6"/>
    <property type="match status" value="1"/>
</dbReference>
<feature type="transmembrane region" description="Helical" evidence="1">
    <location>
        <begin position="35"/>
        <end position="55"/>
    </location>
</feature>
<dbReference type="Pfam" id="PF09976">
    <property type="entry name" value="TPR_21"/>
    <property type="match status" value="1"/>
</dbReference>
<proteinExistence type="predicted"/>
<evidence type="ECO:0000259" key="2">
    <source>
        <dbReference type="Pfam" id="PF09976"/>
    </source>
</evidence>
<keyword evidence="1" id="KW-1133">Transmembrane helix</keyword>
<keyword evidence="1" id="KW-0812">Transmembrane</keyword>
<name>A0A7C4RUI7_9BACT</name>
<dbReference type="InterPro" id="IPR018704">
    <property type="entry name" value="SecYEG/CpoB_TPR"/>
</dbReference>
<keyword evidence="1" id="KW-0472">Membrane</keyword>
<dbReference type="EMBL" id="DSUH01000368">
    <property type="protein sequence ID" value="HGU34323.1"/>
    <property type="molecule type" value="Genomic_DNA"/>
</dbReference>
<dbReference type="AlphaFoldDB" id="A0A7C4RUI7"/>
<evidence type="ECO:0000256" key="1">
    <source>
        <dbReference type="SAM" id="Phobius"/>
    </source>
</evidence>
<reference evidence="3" key="1">
    <citation type="journal article" date="2020" name="mSystems">
        <title>Genome- and Community-Level Interaction Insights into Carbon Utilization and Element Cycling Functions of Hydrothermarchaeota in Hydrothermal Sediment.</title>
        <authorList>
            <person name="Zhou Z."/>
            <person name="Liu Y."/>
            <person name="Xu W."/>
            <person name="Pan J."/>
            <person name="Luo Z.H."/>
            <person name="Li M."/>
        </authorList>
    </citation>
    <scope>NUCLEOTIDE SEQUENCE [LARGE SCALE GENOMIC DNA]</scope>
    <source>
        <strain evidence="3">SpSt-477</strain>
    </source>
</reference>
<dbReference type="SUPFAM" id="SSF48452">
    <property type="entry name" value="TPR-like"/>
    <property type="match status" value="1"/>
</dbReference>
<dbReference type="Gene3D" id="1.25.40.10">
    <property type="entry name" value="Tetratricopeptide repeat domain"/>
    <property type="match status" value="1"/>
</dbReference>